<name>A0ABV5KAD7_9ACTN</name>
<keyword evidence="2" id="KW-1185">Reference proteome</keyword>
<organism evidence="1 2">
    <name type="scientific">Nocardioides plantarum</name>
    <dbReference type="NCBI Taxonomy" id="29299"/>
    <lineage>
        <taxon>Bacteria</taxon>
        <taxon>Bacillati</taxon>
        <taxon>Actinomycetota</taxon>
        <taxon>Actinomycetes</taxon>
        <taxon>Propionibacteriales</taxon>
        <taxon>Nocardioidaceae</taxon>
        <taxon>Nocardioides</taxon>
    </lineage>
</organism>
<sequence length="176" mass="17898">MRAGVGGFLLALALSSCGGGVGLDLPTPTGEYADYLAMREAARDRAALLARGLADALGGAVGTIDGDPLGCDQQGGETVAFTYVVVAAVDAVRATEVRPVVEQVLRAQGWTSVESRPAGGTRAADAAYAGISVEVSEGGPGDDGLVLQTSGECFAVPAEHRREVRGDLGDERIEVP</sequence>
<proteinExistence type="predicted"/>
<reference evidence="1 2" key="1">
    <citation type="submission" date="2024-09" db="EMBL/GenBank/DDBJ databases">
        <authorList>
            <person name="Sun Q."/>
            <person name="Mori K."/>
        </authorList>
    </citation>
    <scope>NUCLEOTIDE SEQUENCE [LARGE SCALE GENOMIC DNA]</scope>
    <source>
        <strain evidence="1 2">JCM 9626</strain>
    </source>
</reference>
<protein>
    <recommendedName>
        <fullName evidence="3">Lipoprotein</fullName>
    </recommendedName>
</protein>
<gene>
    <name evidence="1" type="ORF">ACFFRI_08410</name>
</gene>
<accession>A0ABV5KAD7</accession>
<dbReference type="Proteomes" id="UP001589750">
    <property type="component" value="Unassembled WGS sequence"/>
</dbReference>
<evidence type="ECO:0000313" key="1">
    <source>
        <dbReference type="EMBL" id="MFB9313063.1"/>
    </source>
</evidence>
<evidence type="ECO:0008006" key="3">
    <source>
        <dbReference type="Google" id="ProtNLM"/>
    </source>
</evidence>
<dbReference type="PROSITE" id="PS51257">
    <property type="entry name" value="PROKAR_LIPOPROTEIN"/>
    <property type="match status" value="1"/>
</dbReference>
<dbReference type="RefSeq" id="WP_140011223.1">
    <property type="nucleotide sequence ID" value="NZ_JBHMDG010000011.1"/>
</dbReference>
<comment type="caution">
    <text evidence="1">The sequence shown here is derived from an EMBL/GenBank/DDBJ whole genome shotgun (WGS) entry which is preliminary data.</text>
</comment>
<evidence type="ECO:0000313" key="2">
    <source>
        <dbReference type="Proteomes" id="UP001589750"/>
    </source>
</evidence>
<dbReference type="EMBL" id="JBHMDG010000011">
    <property type="protein sequence ID" value="MFB9313063.1"/>
    <property type="molecule type" value="Genomic_DNA"/>
</dbReference>